<dbReference type="GO" id="GO:0071555">
    <property type="term" value="P:cell wall organization"/>
    <property type="evidence" value="ECO:0007669"/>
    <property type="project" value="InterPro"/>
</dbReference>
<evidence type="ECO:0000313" key="15">
    <source>
        <dbReference type="EMBL" id="AUB82545.1"/>
    </source>
</evidence>
<feature type="domain" description="PAC" evidence="12">
    <location>
        <begin position="273"/>
        <end position="325"/>
    </location>
</feature>
<dbReference type="SMART" id="SM00091">
    <property type="entry name" value="PAS"/>
    <property type="match status" value="1"/>
</dbReference>
<evidence type="ECO:0000313" key="16">
    <source>
        <dbReference type="Proteomes" id="UP000232638"/>
    </source>
</evidence>
<dbReference type="PANTHER" id="PTHR44757">
    <property type="entry name" value="DIGUANYLATE CYCLASE DGCP"/>
    <property type="match status" value="1"/>
</dbReference>
<dbReference type="InterPro" id="IPR000700">
    <property type="entry name" value="PAS-assoc_C"/>
</dbReference>
<dbReference type="Proteomes" id="UP000232638">
    <property type="component" value="Chromosome"/>
</dbReference>
<keyword evidence="7 10" id="KW-1133">Transmembrane helix</keyword>
<dbReference type="Pfam" id="PF00990">
    <property type="entry name" value="GGDEF"/>
    <property type="match status" value="1"/>
</dbReference>
<dbReference type="CDD" id="cd01948">
    <property type="entry name" value="EAL"/>
    <property type="match status" value="1"/>
</dbReference>
<organism evidence="15 16">
    <name type="scientific">Candidatus Thiodictyon syntrophicum</name>
    <dbReference type="NCBI Taxonomy" id="1166950"/>
    <lineage>
        <taxon>Bacteria</taxon>
        <taxon>Pseudomonadati</taxon>
        <taxon>Pseudomonadota</taxon>
        <taxon>Gammaproteobacteria</taxon>
        <taxon>Chromatiales</taxon>
        <taxon>Chromatiaceae</taxon>
        <taxon>Thiodictyon</taxon>
    </lineage>
</organism>
<dbReference type="SMART" id="SM00052">
    <property type="entry name" value="EAL"/>
    <property type="match status" value="1"/>
</dbReference>
<dbReference type="InterPro" id="IPR035919">
    <property type="entry name" value="EAL_sf"/>
</dbReference>
<dbReference type="CDD" id="cd01949">
    <property type="entry name" value="GGDEF"/>
    <property type="match status" value="1"/>
</dbReference>
<dbReference type="SUPFAM" id="SSF55073">
    <property type="entry name" value="Nucleotide cyclase"/>
    <property type="match status" value="1"/>
</dbReference>
<dbReference type="FunFam" id="3.30.70.270:FF:000001">
    <property type="entry name" value="Diguanylate cyclase domain protein"/>
    <property type="match status" value="1"/>
</dbReference>
<dbReference type="PROSITE" id="PS50887">
    <property type="entry name" value="GGDEF"/>
    <property type="match status" value="1"/>
</dbReference>
<dbReference type="GO" id="GO:0005886">
    <property type="term" value="C:plasma membrane"/>
    <property type="evidence" value="ECO:0007669"/>
    <property type="project" value="UniProtKB-SubCell"/>
</dbReference>
<dbReference type="PROSITE" id="PS50112">
    <property type="entry name" value="PAS"/>
    <property type="match status" value="1"/>
</dbReference>
<evidence type="ECO:0000256" key="6">
    <source>
        <dbReference type="ARBA" id="ARBA00022692"/>
    </source>
</evidence>
<dbReference type="Pfam" id="PF00563">
    <property type="entry name" value="EAL"/>
    <property type="match status" value="1"/>
</dbReference>
<dbReference type="InterPro" id="IPR035965">
    <property type="entry name" value="PAS-like_dom_sf"/>
</dbReference>
<keyword evidence="8 10" id="KW-0472">Membrane</keyword>
<dbReference type="AlphaFoldDB" id="A0A2K8UAG8"/>
<comment type="cofactor">
    <cofactor evidence="1">
        <name>Mg(2+)</name>
        <dbReference type="ChEBI" id="CHEBI:18420"/>
    </cofactor>
</comment>
<evidence type="ECO:0000256" key="3">
    <source>
        <dbReference type="ARBA" id="ARBA00012282"/>
    </source>
</evidence>
<gene>
    <name evidence="15" type="ORF">THSYN_17415</name>
</gene>
<proteinExistence type="predicted"/>
<feature type="transmembrane region" description="Helical" evidence="10">
    <location>
        <begin position="104"/>
        <end position="126"/>
    </location>
</feature>
<dbReference type="Gene3D" id="3.30.450.20">
    <property type="entry name" value="PAS domain"/>
    <property type="match status" value="1"/>
</dbReference>
<evidence type="ECO:0000259" key="14">
    <source>
        <dbReference type="PROSITE" id="PS50887"/>
    </source>
</evidence>
<name>A0A2K8UAG8_9GAMM</name>
<evidence type="ECO:0000256" key="10">
    <source>
        <dbReference type="SAM" id="Phobius"/>
    </source>
</evidence>
<dbReference type="InterPro" id="IPR029787">
    <property type="entry name" value="Nucleotide_cyclase"/>
</dbReference>
<dbReference type="NCBIfam" id="TIGR00229">
    <property type="entry name" value="sensory_box"/>
    <property type="match status" value="1"/>
</dbReference>
<evidence type="ECO:0000256" key="9">
    <source>
        <dbReference type="ARBA" id="ARBA00051114"/>
    </source>
</evidence>
<evidence type="ECO:0000256" key="4">
    <source>
        <dbReference type="ARBA" id="ARBA00022475"/>
    </source>
</evidence>
<dbReference type="NCBIfam" id="TIGR00254">
    <property type="entry name" value="GGDEF"/>
    <property type="match status" value="1"/>
</dbReference>
<feature type="domain" description="GGDEF" evidence="14">
    <location>
        <begin position="357"/>
        <end position="490"/>
    </location>
</feature>
<evidence type="ECO:0000256" key="1">
    <source>
        <dbReference type="ARBA" id="ARBA00001946"/>
    </source>
</evidence>
<evidence type="ECO:0000256" key="7">
    <source>
        <dbReference type="ARBA" id="ARBA00022989"/>
    </source>
</evidence>
<dbReference type="SMART" id="SM00086">
    <property type="entry name" value="PAC"/>
    <property type="match status" value="1"/>
</dbReference>
<protein>
    <recommendedName>
        <fullName evidence="3">cyclic-guanylate-specific phosphodiesterase</fullName>
        <ecNumber evidence="3">3.1.4.52</ecNumber>
    </recommendedName>
</protein>
<dbReference type="RefSeq" id="WP_100920270.1">
    <property type="nucleotide sequence ID" value="NZ_CP020370.1"/>
</dbReference>
<dbReference type="PROSITE" id="PS50113">
    <property type="entry name" value="PAC"/>
    <property type="match status" value="1"/>
</dbReference>
<dbReference type="EMBL" id="CP020370">
    <property type="protein sequence ID" value="AUB82545.1"/>
    <property type="molecule type" value="Genomic_DNA"/>
</dbReference>
<comment type="catalytic activity">
    <reaction evidence="9">
        <text>3',3'-c-di-GMP + H2O = 5'-phosphoguanylyl(3'-&gt;5')guanosine + H(+)</text>
        <dbReference type="Rhea" id="RHEA:24902"/>
        <dbReference type="ChEBI" id="CHEBI:15377"/>
        <dbReference type="ChEBI" id="CHEBI:15378"/>
        <dbReference type="ChEBI" id="CHEBI:58754"/>
        <dbReference type="ChEBI" id="CHEBI:58805"/>
        <dbReference type="EC" id="3.1.4.52"/>
    </reaction>
    <physiologicalReaction direction="left-to-right" evidence="9">
        <dbReference type="Rhea" id="RHEA:24903"/>
    </physiologicalReaction>
</comment>
<dbReference type="GO" id="GO:0000155">
    <property type="term" value="F:phosphorelay sensor kinase activity"/>
    <property type="evidence" value="ECO:0007669"/>
    <property type="project" value="InterPro"/>
</dbReference>
<evidence type="ECO:0000259" key="13">
    <source>
        <dbReference type="PROSITE" id="PS50883"/>
    </source>
</evidence>
<feature type="domain" description="PAS" evidence="11">
    <location>
        <begin position="207"/>
        <end position="245"/>
    </location>
</feature>
<feature type="transmembrane region" description="Helical" evidence="10">
    <location>
        <begin position="45"/>
        <end position="65"/>
    </location>
</feature>
<dbReference type="InterPro" id="IPR001610">
    <property type="entry name" value="PAC"/>
</dbReference>
<dbReference type="GO" id="GO:0071111">
    <property type="term" value="F:cyclic-guanylate-specific phosphodiesterase activity"/>
    <property type="evidence" value="ECO:0007669"/>
    <property type="project" value="UniProtKB-EC"/>
</dbReference>
<dbReference type="GO" id="GO:0071732">
    <property type="term" value="P:cellular response to nitric oxide"/>
    <property type="evidence" value="ECO:0007669"/>
    <property type="project" value="UniProtKB-ARBA"/>
</dbReference>
<accession>A0A2K8UAG8</accession>
<dbReference type="Pfam" id="PF13426">
    <property type="entry name" value="PAS_9"/>
    <property type="match status" value="1"/>
</dbReference>
<keyword evidence="16" id="KW-1185">Reference proteome</keyword>
<keyword evidence="5" id="KW-0973">c-di-GMP</keyword>
<dbReference type="InterPro" id="IPR011620">
    <property type="entry name" value="Sig_transdc_His_kinase_LytS_TM"/>
</dbReference>
<keyword evidence="6 10" id="KW-0812">Transmembrane</keyword>
<dbReference type="SUPFAM" id="SSF55785">
    <property type="entry name" value="PYP-like sensor domain (PAS domain)"/>
    <property type="match status" value="1"/>
</dbReference>
<feature type="domain" description="EAL" evidence="13">
    <location>
        <begin position="499"/>
        <end position="753"/>
    </location>
</feature>
<dbReference type="SUPFAM" id="SSF141868">
    <property type="entry name" value="EAL domain-like"/>
    <property type="match status" value="1"/>
</dbReference>
<dbReference type="InterPro" id="IPR043128">
    <property type="entry name" value="Rev_trsase/Diguanyl_cyclase"/>
</dbReference>
<dbReference type="InterPro" id="IPR000014">
    <property type="entry name" value="PAS"/>
</dbReference>
<dbReference type="Pfam" id="PF07694">
    <property type="entry name" value="5TM-5TMR_LYT"/>
    <property type="match status" value="1"/>
</dbReference>
<evidence type="ECO:0000256" key="5">
    <source>
        <dbReference type="ARBA" id="ARBA00022636"/>
    </source>
</evidence>
<evidence type="ECO:0000259" key="11">
    <source>
        <dbReference type="PROSITE" id="PS50112"/>
    </source>
</evidence>
<dbReference type="PANTHER" id="PTHR44757:SF2">
    <property type="entry name" value="BIOFILM ARCHITECTURE MAINTENANCE PROTEIN MBAA"/>
    <property type="match status" value="1"/>
</dbReference>
<dbReference type="InterPro" id="IPR001633">
    <property type="entry name" value="EAL_dom"/>
</dbReference>
<dbReference type="SMART" id="SM00267">
    <property type="entry name" value="GGDEF"/>
    <property type="match status" value="1"/>
</dbReference>
<dbReference type="OrthoDB" id="8553030at2"/>
<evidence type="ECO:0000259" key="12">
    <source>
        <dbReference type="PROSITE" id="PS50113"/>
    </source>
</evidence>
<sequence length="766" mass="83776">MSDLLFNAATLSGKIFIIFAAYSFIDGYLSGGDRPRLNLVAKSFLFALVGLYTLYAPVILMAGVIADPRGAIVVCATLFGGWVVGMTTTLAMIGYRLWLGGSGALPGAIGLALEYGALLALSAPPLARFLPLQSYRSLLAGSVVVTILEPWSLLLIPPPAVGLQLFREAGPALGLLQLFTTLLLGVLLKVQNDRSRLLRALRVRDVVFDNAQEGVMITDAGGRIQAVNRAFTDITGYPDQEIIGQPFDQLGSERQTPAFYRSSWEAMIATGTWRGEVWNRRYNGELYPVWLTLSAVRDAAGRLTQCVGVFTDIAQIKDYQTQLEFLAHHDSLTGLSNRLLLCARLEHALQIAARQSALVAVLFIDLDRFKRINDSLGHALGDALLRSAAERFQTAIRAEDTLARLGGDEFVVLAEHLDSWEEAAVFAHRLITTLDAPIALGTHELQLSASIGVSVYPRDGQAVDTLLQNADTAMYRAKEKGRHNYQFYSDDLTAVAVERMTLEVQLRKAIEQGQLLLHYQPQIDLRTGRIAGVEALARWRHPEQGMIPPARFIPVAEDTGLIDEVGAWVLQVACRQGRAWLDAGYAIDRIAVNVSGLQLQRGDLPAQVDRALAETGLPAGCLELEITETALMQVDPEIVQLLNTLRRRGVMISIDDFGTGYSSLARLQGLPADKLKIDQSFVQYLPDDENGAAIARSIIALGATMRFAVLAEGVETEAQRDFLLAAGCDQAQGYWFGRPMPAEELTRLLQTKYSTASQEKGWITTA</sequence>
<dbReference type="InterPro" id="IPR052155">
    <property type="entry name" value="Biofilm_reg_signaling"/>
</dbReference>
<evidence type="ECO:0000256" key="2">
    <source>
        <dbReference type="ARBA" id="ARBA00004651"/>
    </source>
</evidence>
<dbReference type="EC" id="3.1.4.52" evidence="3"/>
<dbReference type="Gene3D" id="3.20.20.450">
    <property type="entry name" value="EAL domain"/>
    <property type="match status" value="1"/>
</dbReference>
<dbReference type="KEGG" id="tsy:THSYN_17415"/>
<dbReference type="FunFam" id="3.20.20.450:FF:000001">
    <property type="entry name" value="Cyclic di-GMP phosphodiesterase yahA"/>
    <property type="match status" value="1"/>
</dbReference>
<feature type="transmembrane region" description="Helical" evidence="10">
    <location>
        <begin position="72"/>
        <end position="98"/>
    </location>
</feature>
<reference evidence="15 16" key="1">
    <citation type="submission" date="2017-03" db="EMBL/GenBank/DDBJ databases">
        <title>Complete genome sequence of Candidatus 'Thiodictyon syntrophicum' sp. nov. strain Cad16T, a photolithoautotroph purple sulfur bacterium isolated from an alpine meromictic lake.</title>
        <authorList>
            <person name="Luedin S.M."/>
            <person name="Pothier J.F."/>
            <person name="Danza F."/>
            <person name="Storelli N."/>
            <person name="Wittwer M."/>
            <person name="Tonolla M."/>
        </authorList>
    </citation>
    <scope>NUCLEOTIDE SEQUENCE [LARGE SCALE GENOMIC DNA]</scope>
    <source>
        <strain evidence="15 16">Cad16T</strain>
    </source>
</reference>
<comment type="subcellular location">
    <subcellularLocation>
        <location evidence="2">Cell membrane</location>
        <topology evidence="2">Multi-pass membrane protein</topology>
    </subcellularLocation>
</comment>
<dbReference type="Gene3D" id="3.30.70.270">
    <property type="match status" value="1"/>
</dbReference>
<evidence type="ECO:0000256" key="8">
    <source>
        <dbReference type="ARBA" id="ARBA00023136"/>
    </source>
</evidence>
<dbReference type="InterPro" id="IPR000160">
    <property type="entry name" value="GGDEF_dom"/>
</dbReference>
<dbReference type="CDD" id="cd00130">
    <property type="entry name" value="PAS"/>
    <property type="match status" value="1"/>
</dbReference>
<keyword evidence="4" id="KW-1003">Cell membrane</keyword>
<dbReference type="PROSITE" id="PS50883">
    <property type="entry name" value="EAL"/>
    <property type="match status" value="1"/>
</dbReference>